<keyword evidence="4" id="KW-1003">Cell membrane</keyword>
<dbReference type="InterPro" id="IPR011701">
    <property type="entry name" value="MFS"/>
</dbReference>
<dbReference type="SUPFAM" id="SSF103473">
    <property type="entry name" value="MFS general substrate transporter"/>
    <property type="match status" value="1"/>
</dbReference>
<dbReference type="GO" id="GO:0005886">
    <property type="term" value="C:plasma membrane"/>
    <property type="evidence" value="ECO:0007669"/>
    <property type="project" value="UniProtKB-SubCell"/>
</dbReference>
<feature type="transmembrane region" description="Helical" evidence="8">
    <location>
        <begin position="383"/>
        <end position="399"/>
    </location>
</feature>
<feature type="transmembrane region" description="Helical" evidence="8">
    <location>
        <begin position="268"/>
        <end position="288"/>
    </location>
</feature>
<dbReference type="Proteomes" id="UP000244956">
    <property type="component" value="Unassembled WGS sequence"/>
</dbReference>
<evidence type="ECO:0000256" key="6">
    <source>
        <dbReference type="ARBA" id="ARBA00022989"/>
    </source>
</evidence>
<evidence type="ECO:0000256" key="4">
    <source>
        <dbReference type="ARBA" id="ARBA00022475"/>
    </source>
</evidence>
<feature type="transmembrane region" description="Helical" evidence="8">
    <location>
        <begin position="15"/>
        <end position="34"/>
    </location>
</feature>
<name>A0A2U2BBG5_9BACT</name>
<dbReference type="InterPro" id="IPR050375">
    <property type="entry name" value="MFS_TsgA-like"/>
</dbReference>
<dbReference type="GO" id="GO:1904659">
    <property type="term" value="P:D-glucose transmembrane transport"/>
    <property type="evidence" value="ECO:0007669"/>
    <property type="project" value="InterPro"/>
</dbReference>
<gene>
    <name evidence="10" type="ORF">DDZ16_05575</name>
</gene>
<feature type="transmembrane region" description="Helical" evidence="8">
    <location>
        <begin position="107"/>
        <end position="124"/>
    </location>
</feature>
<evidence type="ECO:0000259" key="9">
    <source>
        <dbReference type="PROSITE" id="PS50850"/>
    </source>
</evidence>
<dbReference type="InterPro" id="IPR005964">
    <property type="entry name" value="Glc/Gal_transptr_bac"/>
</dbReference>
<dbReference type="Pfam" id="PF07690">
    <property type="entry name" value="MFS_1"/>
    <property type="match status" value="1"/>
</dbReference>
<feature type="transmembrane region" description="Helical" evidence="8">
    <location>
        <begin position="321"/>
        <end position="342"/>
    </location>
</feature>
<dbReference type="PANTHER" id="PTHR43702">
    <property type="entry name" value="L-FUCOSE-PROTON SYMPORTER"/>
    <property type="match status" value="1"/>
</dbReference>
<evidence type="ECO:0000313" key="10">
    <source>
        <dbReference type="EMBL" id="PWE00406.1"/>
    </source>
</evidence>
<accession>A0A2U2BBG5</accession>
<sequence>MSTQPTTGTKTNSQFLALVILGTMFFAIGFALGINSYLIPLLNKALGISSGESYLVLAATFSAFLIFGYPASFVIKRIGYKRTMALSFLLFSIGFYLYIPSARLESLPLFLTASFLSGMGNTFLQATVNPYVTILGPMESAAQRMSIMGIMNKLAWPVAPLFLALVIGKSVDHVKLSDTTLPFIIIIGVFILLGIISLFSPLPEVKAVGEDEESAADCPYAANKTSIWQFPHLLLGVLALFFYVGVETISLGTLVDYAESLDLPNPELYAWIAPVGLVVGYIAGIVLIPKYLSQSKALLISSWVAIIGSFLVVLTPPEISIFFIVFIALGCALMWPALWPLAMTDLGRFTKAGSSLMVVAIVGGALIPTIYGFLKDFFGAQNAYWLALPLFLYILFYALKGHKIRT</sequence>
<feature type="transmembrane region" description="Helical" evidence="8">
    <location>
        <begin position="233"/>
        <end position="256"/>
    </location>
</feature>
<dbReference type="NCBIfam" id="TIGR01272">
    <property type="entry name" value="gluP"/>
    <property type="match status" value="1"/>
</dbReference>
<keyword evidence="7 8" id="KW-0472">Membrane</keyword>
<dbReference type="GO" id="GO:0055056">
    <property type="term" value="F:D-glucose transmembrane transporter activity"/>
    <property type="evidence" value="ECO:0007669"/>
    <property type="project" value="InterPro"/>
</dbReference>
<evidence type="ECO:0000256" key="3">
    <source>
        <dbReference type="ARBA" id="ARBA00009120"/>
    </source>
</evidence>
<feature type="domain" description="Major facilitator superfamily (MFS) profile" evidence="9">
    <location>
        <begin position="17"/>
        <end position="405"/>
    </location>
</feature>
<evidence type="ECO:0000256" key="7">
    <source>
        <dbReference type="ARBA" id="ARBA00023136"/>
    </source>
</evidence>
<dbReference type="InterPro" id="IPR036259">
    <property type="entry name" value="MFS_trans_sf"/>
</dbReference>
<dbReference type="AlphaFoldDB" id="A0A2U2BBG5"/>
<dbReference type="PROSITE" id="PS50850">
    <property type="entry name" value="MFS"/>
    <property type="match status" value="1"/>
</dbReference>
<evidence type="ECO:0000256" key="8">
    <source>
        <dbReference type="SAM" id="Phobius"/>
    </source>
</evidence>
<keyword evidence="5 8" id="KW-0812">Transmembrane</keyword>
<evidence type="ECO:0000313" key="11">
    <source>
        <dbReference type="Proteomes" id="UP000244956"/>
    </source>
</evidence>
<keyword evidence="11" id="KW-1185">Reference proteome</keyword>
<dbReference type="RefSeq" id="WP_109263445.1">
    <property type="nucleotide sequence ID" value="NZ_QEWP01000003.1"/>
</dbReference>
<comment type="subcellular location">
    <subcellularLocation>
        <location evidence="2">Cell inner membrane</location>
        <topology evidence="2">Multi-pass membrane protein</topology>
    </subcellularLocation>
</comment>
<dbReference type="InterPro" id="IPR020846">
    <property type="entry name" value="MFS_dom"/>
</dbReference>
<comment type="function">
    <text evidence="1">Intake of glucose and galactose.</text>
</comment>
<dbReference type="GO" id="GO:0005354">
    <property type="term" value="F:galactose transmembrane transporter activity"/>
    <property type="evidence" value="ECO:0007669"/>
    <property type="project" value="InterPro"/>
</dbReference>
<dbReference type="EMBL" id="QEWP01000003">
    <property type="protein sequence ID" value="PWE00406.1"/>
    <property type="molecule type" value="Genomic_DNA"/>
</dbReference>
<feature type="transmembrane region" description="Helical" evidence="8">
    <location>
        <begin position="83"/>
        <end position="101"/>
    </location>
</feature>
<feature type="transmembrane region" description="Helical" evidence="8">
    <location>
        <begin position="180"/>
        <end position="199"/>
    </location>
</feature>
<evidence type="ECO:0000256" key="1">
    <source>
        <dbReference type="ARBA" id="ARBA00003321"/>
    </source>
</evidence>
<comment type="caution">
    <text evidence="10">The sequence shown here is derived from an EMBL/GenBank/DDBJ whole genome shotgun (WGS) entry which is preliminary data.</text>
</comment>
<dbReference type="OrthoDB" id="9786665at2"/>
<feature type="transmembrane region" description="Helical" evidence="8">
    <location>
        <begin position="354"/>
        <end position="371"/>
    </location>
</feature>
<dbReference type="Gene3D" id="1.20.1250.20">
    <property type="entry name" value="MFS general substrate transporter like domains"/>
    <property type="match status" value="2"/>
</dbReference>
<feature type="transmembrane region" description="Helical" evidence="8">
    <location>
        <begin position="54"/>
        <end position="71"/>
    </location>
</feature>
<comment type="similarity">
    <text evidence="3">Belongs to the major facilitator superfamily. FHS transporter (TC 2.A.1.7) family.</text>
</comment>
<feature type="transmembrane region" description="Helical" evidence="8">
    <location>
        <begin position="297"/>
        <end position="315"/>
    </location>
</feature>
<protein>
    <submittedName>
        <fullName evidence="10">Glucose/galactose MFS transporter</fullName>
    </submittedName>
</protein>
<reference evidence="10 11" key="1">
    <citation type="submission" date="2018-05" db="EMBL/GenBank/DDBJ databases">
        <title>Marinilabilia rubrum sp. nov., isolated from saltern sediment.</title>
        <authorList>
            <person name="Zhang R."/>
        </authorList>
    </citation>
    <scope>NUCLEOTIDE SEQUENCE [LARGE SCALE GENOMIC DNA]</scope>
    <source>
        <strain evidence="10 11">WTE16</strain>
    </source>
</reference>
<proteinExistence type="inferred from homology"/>
<evidence type="ECO:0000256" key="2">
    <source>
        <dbReference type="ARBA" id="ARBA00004429"/>
    </source>
</evidence>
<dbReference type="PANTHER" id="PTHR43702:SF12">
    <property type="entry name" value="N-ACETYL GLUCOSAMINE TRANSPORTER NAGP"/>
    <property type="match status" value="1"/>
</dbReference>
<feature type="transmembrane region" description="Helical" evidence="8">
    <location>
        <begin position="145"/>
        <end position="168"/>
    </location>
</feature>
<organism evidence="10 11">
    <name type="scientific">Marinilabilia rubra</name>
    <dbReference type="NCBI Taxonomy" id="2162893"/>
    <lineage>
        <taxon>Bacteria</taxon>
        <taxon>Pseudomonadati</taxon>
        <taxon>Bacteroidota</taxon>
        <taxon>Bacteroidia</taxon>
        <taxon>Marinilabiliales</taxon>
        <taxon>Marinilabiliaceae</taxon>
        <taxon>Marinilabilia</taxon>
    </lineage>
</organism>
<evidence type="ECO:0000256" key="5">
    <source>
        <dbReference type="ARBA" id="ARBA00022692"/>
    </source>
</evidence>
<keyword evidence="6 8" id="KW-1133">Transmembrane helix</keyword>